<dbReference type="RefSeq" id="WP_057779346.1">
    <property type="nucleotide sequence ID" value="NZ_AYYY01000030.1"/>
</dbReference>
<dbReference type="Proteomes" id="UP000051733">
    <property type="component" value="Unassembled WGS sequence"/>
</dbReference>
<evidence type="ECO:0000313" key="2">
    <source>
        <dbReference type="Proteomes" id="UP000051733"/>
    </source>
</evidence>
<dbReference type="STRING" id="1423813.FC26_GL001947"/>
<evidence type="ECO:0008006" key="3">
    <source>
        <dbReference type="Google" id="ProtNLM"/>
    </source>
</evidence>
<comment type="caution">
    <text evidence="1">The sequence shown here is derived from an EMBL/GenBank/DDBJ whole genome shotgun (WGS) entry which is preliminary data.</text>
</comment>
<evidence type="ECO:0000313" key="1">
    <source>
        <dbReference type="EMBL" id="KRM61263.1"/>
    </source>
</evidence>
<dbReference type="PATRIC" id="fig|1423813.3.peg.1976"/>
<keyword evidence="2" id="KW-1185">Reference proteome</keyword>
<organism evidence="1 2">
    <name type="scientific">Paucilactobacillus vaccinostercus DSM 20634</name>
    <dbReference type="NCBI Taxonomy" id="1423813"/>
    <lineage>
        <taxon>Bacteria</taxon>
        <taxon>Bacillati</taxon>
        <taxon>Bacillota</taxon>
        <taxon>Bacilli</taxon>
        <taxon>Lactobacillales</taxon>
        <taxon>Lactobacillaceae</taxon>
        <taxon>Paucilactobacillus</taxon>
    </lineage>
</organism>
<gene>
    <name evidence="1" type="ORF">FC26_GL001947</name>
</gene>
<protein>
    <recommendedName>
        <fullName evidence="3">Mga helix-turn-helix domain-containing protein</fullName>
    </recommendedName>
</protein>
<sequence length="492" mass="56823">MIQTGDQMDYQLFFEEDDALYYQILQQLIRHHGQRVSEAQLQDQFSLTPYRLHKAITTINNDLMTISNADNPIYLDEPEKGILRGNQITTVALQKVGLIYLQRSLMFVVFEYHYIYAHQSSKTDYMKEHFISNATFYHAESRMKKIIKQLDFSHTVVSKSLTSTEYMTRLHLFQLYYTAYNGIDSPFSDLDPLITMLIDQLKAVFDISYTPTRLNKLSIFLKLWIIRVTGENPVATNLLTDIPQSLVDQLQAIRALLAKEYLINVSDDELDYLYTFLMVQDYIAVDVTRFSPDIVPAANHLTDLFMKNVAAHHILVDPAQLTQLPLRDKISNIHIQFTTFYIEPTTFVDASQVSFFQESYPLFDEVVSSFIMQLQRNSDFKFTAKDATNLYFSYMFALINAIPTAALVDKVYVCVDFSQGDLYTDYIVSTLQAFNNAHIVIEENISDHTNIYLSDFYSSFITQPQIIWQDPPTPTDWGQLADTIIACKKAQD</sequence>
<accession>A0A0R2A3P1</accession>
<dbReference type="OrthoDB" id="2143991at2"/>
<reference evidence="1 2" key="1">
    <citation type="journal article" date="2015" name="Genome Announc.">
        <title>Expanding the biotechnology potential of lactobacilli through comparative genomics of 213 strains and associated genera.</title>
        <authorList>
            <person name="Sun Z."/>
            <person name="Harris H.M."/>
            <person name="McCann A."/>
            <person name="Guo C."/>
            <person name="Argimon S."/>
            <person name="Zhang W."/>
            <person name="Yang X."/>
            <person name="Jeffery I.B."/>
            <person name="Cooney J.C."/>
            <person name="Kagawa T.F."/>
            <person name="Liu W."/>
            <person name="Song Y."/>
            <person name="Salvetti E."/>
            <person name="Wrobel A."/>
            <person name="Rasinkangas P."/>
            <person name="Parkhill J."/>
            <person name="Rea M.C."/>
            <person name="O'Sullivan O."/>
            <person name="Ritari J."/>
            <person name="Douillard F.P."/>
            <person name="Paul Ross R."/>
            <person name="Yang R."/>
            <person name="Briner A.E."/>
            <person name="Felis G.E."/>
            <person name="de Vos W.M."/>
            <person name="Barrangou R."/>
            <person name="Klaenhammer T.R."/>
            <person name="Caufield P.W."/>
            <person name="Cui Y."/>
            <person name="Zhang H."/>
            <person name="O'Toole P.W."/>
        </authorList>
    </citation>
    <scope>NUCLEOTIDE SEQUENCE [LARGE SCALE GENOMIC DNA]</scope>
    <source>
        <strain evidence="1 2">DSM 20634</strain>
    </source>
</reference>
<dbReference type="AlphaFoldDB" id="A0A0R2A3P1"/>
<proteinExistence type="predicted"/>
<name>A0A0R2A3P1_9LACO</name>
<dbReference type="EMBL" id="AYYY01000030">
    <property type="protein sequence ID" value="KRM61263.1"/>
    <property type="molecule type" value="Genomic_DNA"/>
</dbReference>